<keyword evidence="1" id="KW-0812">Transmembrane</keyword>
<dbReference type="EMBL" id="JACNLK010000058">
    <property type="protein sequence ID" value="MBC8208874.1"/>
    <property type="molecule type" value="Genomic_DNA"/>
</dbReference>
<dbReference type="InterPro" id="IPR004695">
    <property type="entry name" value="SLAC1/Mae1/Ssu1/TehA"/>
</dbReference>
<accession>A0A8J6N8M8</accession>
<feature type="transmembrane region" description="Helical" evidence="1">
    <location>
        <begin position="340"/>
        <end position="357"/>
    </location>
</feature>
<comment type="caution">
    <text evidence="2">The sequence shown here is derived from an EMBL/GenBank/DDBJ whole genome shotgun (WGS) entry which is preliminary data.</text>
</comment>
<evidence type="ECO:0008006" key="4">
    <source>
        <dbReference type="Google" id="ProtNLM"/>
    </source>
</evidence>
<gene>
    <name evidence="2" type="ORF">H8E79_06885</name>
</gene>
<evidence type="ECO:0000313" key="2">
    <source>
        <dbReference type="EMBL" id="MBC8208874.1"/>
    </source>
</evidence>
<dbReference type="GO" id="GO:0055085">
    <property type="term" value="P:transmembrane transport"/>
    <property type="evidence" value="ECO:0007669"/>
    <property type="project" value="InterPro"/>
</dbReference>
<feature type="transmembrane region" description="Helical" evidence="1">
    <location>
        <begin position="223"/>
        <end position="244"/>
    </location>
</feature>
<proteinExistence type="predicted"/>
<feature type="transmembrane region" description="Helical" evidence="1">
    <location>
        <begin position="265"/>
        <end position="285"/>
    </location>
</feature>
<evidence type="ECO:0000313" key="3">
    <source>
        <dbReference type="Proteomes" id="UP000599024"/>
    </source>
</evidence>
<name>A0A8J6N8M8_9BACT</name>
<reference evidence="2 3" key="1">
    <citation type="submission" date="2020-08" db="EMBL/GenBank/DDBJ databases">
        <title>Bridging the membrane lipid divide: bacteria of the FCB group superphylum have the potential to synthesize archaeal ether lipids.</title>
        <authorList>
            <person name="Villanueva L."/>
            <person name="Von Meijenfeldt F.A.B."/>
            <person name="Westbye A.B."/>
            <person name="Yadav S."/>
            <person name="Hopmans E.C."/>
            <person name="Dutilh B.E."/>
            <person name="Sinninghe Damste J.S."/>
        </authorList>
    </citation>
    <scope>NUCLEOTIDE SEQUENCE [LARGE SCALE GENOMIC DNA]</scope>
    <source>
        <strain evidence="2">NIOZ-UU81</strain>
    </source>
</reference>
<dbReference type="NCBIfam" id="NF047644">
    <property type="entry name" value="TsoY_fam"/>
    <property type="match status" value="1"/>
</dbReference>
<dbReference type="GO" id="GO:0016020">
    <property type="term" value="C:membrane"/>
    <property type="evidence" value="ECO:0007669"/>
    <property type="project" value="InterPro"/>
</dbReference>
<feature type="transmembrane region" description="Helical" evidence="1">
    <location>
        <begin position="20"/>
        <end position="40"/>
    </location>
</feature>
<protein>
    <recommendedName>
        <fullName evidence="4">Transporter</fullName>
    </recommendedName>
</protein>
<organism evidence="2 3">
    <name type="scientific">Candidatus Desulfatifera sulfidica</name>
    <dbReference type="NCBI Taxonomy" id="2841691"/>
    <lineage>
        <taxon>Bacteria</taxon>
        <taxon>Pseudomonadati</taxon>
        <taxon>Thermodesulfobacteriota</taxon>
        <taxon>Desulfobulbia</taxon>
        <taxon>Desulfobulbales</taxon>
        <taxon>Desulfobulbaceae</taxon>
        <taxon>Candidatus Desulfatifera</taxon>
    </lineage>
</organism>
<feature type="transmembrane region" description="Helical" evidence="1">
    <location>
        <begin position="363"/>
        <end position="386"/>
    </location>
</feature>
<dbReference type="InterPro" id="IPR059133">
    <property type="entry name" value="TsoY-like"/>
</dbReference>
<evidence type="ECO:0000256" key="1">
    <source>
        <dbReference type="SAM" id="Phobius"/>
    </source>
</evidence>
<dbReference type="AlphaFoldDB" id="A0A8J6N8M8"/>
<feature type="transmembrane region" description="Helical" evidence="1">
    <location>
        <begin position="52"/>
        <end position="73"/>
    </location>
</feature>
<dbReference type="Pfam" id="PF03595">
    <property type="entry name" value="SLAC1"/>
    <property type="match status" value="1"/>
</dbReference>
<feature type="transmembrane region" description="Helical" evidence="1">
    <location>
        <begin position="297"/>
        <end position="320"/>
    </location>
</feature>
<feature type="transmembrane region" description="Helical" evidence="1">
    <location>
        <begin position="121"/>
        <end position="144"/>
    </location>
</feature>
<feature type="transmembrane region" description="Helical" evidence="1">
    <location>
        <begin position="150"/>
        <end position="172"/>
    </location>
</feature>
<dbReference type="Proteomes" id="UP000599024">
    <property type="component" value="Unassembled WGS sequence"/>
</dbReference>
<feature type="transmembrane region" description="Helical" evidence="1">
    <location>
        <begin position="79"/>
        <end position="100"/>
    </location>
</feature>
<feature type="transmembrane region" description="Helical" evidence="1">
    <location>
        <begin position="193"/>
        <end position="217"/>
    </location>
</feature>
<keyword evidence="1" id="KW-1133">Transmembrane helix</keyword>
<keyword evidence="1" id="KW-0472">Membrane</keyword>
<sequence length="405" mass="45458">MSTQAAPLSLTQKCTHQFNLLWFIMALGFGGTSVGGFAFLNNMLPREGGYTGMLYAANIAEFAKSAGGIFPAMAVYMQLHLIFFGALHLTAFALCTFFYIRWRKLHPEDFQALKQDTQRNSVLMAPILTAGMAFNVFLVLGYVFIDWMRINVHLLLPTASVVYTLLWLWTIITAVRLQAGAMRHGFDVDNMHFGWLLIPFALAMTTVTGTGISYLASGGLADYVFLLSITSFTMTLFLTLVKVFSLFKSHYSGGLPEQVQFLPSFFVVVPIITLLSISMLRYGYYLQHKYHVPLPQALFTLTVCFGLGLMTWYLILGLTLLKDYFRDYLCNSSYFDESQWGLICPMVAYGVLTTFAYKHGMAHGAMMALTLIFMVLDVFVLTCLIIRQYRKLQGKIGATPDTQSS</sequence>